<accession>A0A3E5G3X7</accession>
<organism evidence="1 2">
    <name type="scientific">Bacteroides faecis</name>
    <dbReference type="NCBI Taxonomy" id="674529"/>
    <lineage>
        <taxon>Bacteria</taxon>
        <taxon>Pseudomonadati</taxon>
        <taxon>Bacteroidota</taxon>
        <taxon>Bacteroidia</taxon>
        <taxon>Bacteroidales</taxon>
        <taxon>Bacteroidaceae</taxon>
        <taxon>Bacteroides</taxon>
    </lineage>
</organism>
<evidence type="ECO:0000313" key="2">
    <source>
        <dbReference type="Proteomes" id="UP000095606"/>
    </source>
</evidence>
<gene>
    <name evidence="1" type="ORF">ERS852461_04130</name>
</gene>
<protein>
    <submittedName>
        <fullName evidence="1">Uncharacterized protein</fullName>
    </submittedName>
</protein>
<name>A0A174TAX5_9BACE</name>
<dbReference type="EMBL" id="CZAE01000024">
    <property type="protein sequence ID" value="CUQ06912.1"/>
    <property type="molecule type" value="Genomic_DNA"/>
</dbReference>
<reference evidence="1 2" key="1">
    <citation type="submission" date="2015-09" db="EMBL/GenBank/DDBJ databases">
        <authorList>
            <consortium name="Pathogen Informatics"/>
        </authorList>
    </citation>
    <scope>NUCLEOTIDE SEQUENCE [LARGE SCALE GENOMIC DNA]</scope>
    <source>
        <strain evidence="1 2">2789STDY5834846</strain>
    </source>
</reference>
<dbReference type="Proteomes" id="UP000095606">
    <property type="component" value="Unassembled WGS sequence"/>
</dbReference>
<accession>A0A174TAX5</accession>
<sequence length="137" mass="15985">MNNILVKSIDGSFSIHLYDFGYIVDSEYIHFVLELITPIFNVSTVANMNIREFIQFRDNLDLMLNKQSKKFYLGPLGEFWSIEFLMNNNREVVVKGSISDTYIPQSCLTFFNTINMESLIKVLLDIEDILKDLDKEK</sequence>
<dbReference type="AlphaFoldDB" id="A0A174TAX5"/>
<dbReference type="GeneID" id="69587780"/>
<proteinExistence type="predicted"/>
<dbReference type="RefSeq" id="WP_055270910.1">
    <property type="nucleotide sequence ID" value="NZ_CABMFH010000032.1"/>
</dbReference>
<evidence type="ECO:0000313" key="1">
    <source>
        <dbReference type="EMBL" id="CUQ06912.1"/>
    </source>
</evidence>